<dbReference type="SUPFAM" id="SSF52540">
    <property type="entry name" value="P-loop containing nucleoside triphosphate hydrolases"/>
    <property type="match status" value="1"/>
</dbReference>
<dbReference type="GO" id="GO:0051880">
    <property type="term" value="F:G-quadruplex DNA binding"/>
    <property type="evidence" value="ECO:0007669"/>
    <property type="project" value="TreeGrafter"/>
</dbReference>
<comment type="caution">
    <text evidence="3">The sequence shown here is derived from an EMBL/GenBank/DDBJ whole genome shotgun (WGS) entry which is preliminary data.</text>
</comment>
<dbReference type="GO" id="GO:0070192">
    <property type="term" value="P:chromosome organization involved in meiotic cell cycle"/>
    <property type="evidence" value="ECO:0007669"/>
    <property type="project" value="TreeGrafter"/>
</dbReference>
<evidence type="ECO:0000256" key="1">
    <source>
        <dbReference type="SAM" id="Phobius"/>
    </source>
</evidence>
<dbReference type="GO" id="GO:0007004">
    <property type="term" value="P:telomere maintenance via telomerase"/>
    <property type="evidence" value="ECO:0007669"/>
    <property type="project" value="TreeGrafter"/>
</dbReference>
<gene>
    <name evidence="3" type="ORF">QYM36_017507</name>
</gene>
<evidence type="ECO:0000259" key="2">
    <source>
        <dbReference type="PROSITE" id="PS51819"/>
    </source>
</evidence>
<accession>A0AA88H694</accession>
<dbReference type="PROSITE" id="PS51819">
    <property type="entry name" value="VOC"/>
    <property type="match status" value="1"/>
</dbReference>
<keyword evidence="1" id="KW-1133">Transmembrane helix</keyword>
<dbReference type="GO" id="GO:0006302">
    <property type="term" value="P:double-strand break repair"/>
    <property type="evidence" value="ECO:0007669"/>
    <property type="project" value="TreeGrafter"/>
</dbReference>
<dbReference type="GO" id="GO:0030870">
    <property type="term" value="C:Mre11 complex"/>
    <property type="evidence" value="ECO:0007669"/>
    <property type="project" value="TreeGrafter"/>
</dbReference>
<dbReference type="InterPro" id="IPR029068">
    <property type="entry name" value="Glyas_Bleomycin-R_OHBP_Dase"/>
</dbReference>
<dbReference type="AlphaFoldDB" id="A0AA88H694"/>
<evidence type="ECO:0000313" key="4">
    <source>
        <dbReference type="Proteomes" id="UP001187531"/>
    </source>
</evidence>
<dbReference type="InterPro" id="IPR037523">
    <property type="entry name" value="VOC_core"/>
</dbReference>
<reference evidence="3" key="1">
    <citation type="submission" date="2023-07" db="EMBL/GenBank/DDBJ databases">
        <title>Chromosome-level genome assembly of Artemia franciscana.</title>
        <authorList>
            <person name="Jo E."/>
        </authorList>
    </citation>
    <scope>NUCLEOTIDE SEQUENCE</scope>
    <source>
        <tissue evidence="3">Whole body</tissue>
    </source>
</reference>
<dbReference type="GO" id="GO:0003691">
    <property type="term" value="F:double-stranded telomeric DNA binding"/>
    <property type="evidence" value="ECO:0007669"/>
    <property type="project" value="TreeGrafter"/>
</dbReference>
<dbReference type="Gene3D" id="3.40.50.300">
    <property type="entry name" value="P-loop containing nucleotide triphosphate hydrolases"/>
    <property type="match status" value="1"/>
</dbReference>
<feature type="domain" description="VOC" evidence="2">
    <location>
        <begin position="93"/>
        <end position="210"/>
    </location>
</feature>
<keyword evidence="1" id="KW-0472">Membrane</keyword>
<dbReference type="PANTHER" id="PTHR18867">
    <property type="entry name" value="RAD50"/>
    <property type="match status" value="1"/>
</dbReference>
<dbReference type="EMBL" id="JAVRJZ010000029">
    <property type="protein sequence ID" value="KAK2704209.1"/>
    <property type="molecule type" value="Genomic_DNA"/>
</dbReference>
<name>A0AA88H694_ARTSF</name>
<organism evidence="3 4">
    <name type="scientific">Artemia franciscana</name>
    <name type="common">Brine shrimp</name>
    <name type="synonym">Artemia sanfranciscana</name>
    <dbReference type="NCBI Taxonomy" id="6661"/>
    <lineage>
        <taxon>Eukaryota</taxon>
        <taxon>Metazoa</taxon>
        <taxon>Ecdysozoa</taxon>
        <taxon>Arthropoda</taxon>
        <taxon>Crustacea</taxon>
        <taxon>Branchiopoda</taxon>
        <taxon>Anostraca</taxon>
        <taxon>Artemiidae</taxon>
        <taxon>Artemia</taxon>
    </lineage>
</organism>
<dbReference type="SUPFAM" id="SSF54593">
    <property type="entry name" value="Glyoxalase/Bleomycin resistance protein/Dihydroxybiphenyl dioxygenase"/>
    <property type="match status" value="1"/>
</dbReference>
<keyword evidence="1" id="KW-0812">Transmembrane</keyword>
<keyword evidence="4" id="KW-1185">Reference proteome</keyword>
<feature type="transmembrane region" description="Helical" evidence="1">
    <location>
        <begin position="304"/>
        <end position="324"/>
    </location>
</feature>
<dbReference type="InterPro" id="IPR027417">
    <property type="entry name" value="P-loop_NTPase"/>
</dbReference>
<feature type="non-terminal residue" evidence="3">
    <location>
        <position position="339"/>
    </location>
</feature>
<protein>
    <recommendedName>
        <fullName evidence="2">VOC domain-containing protein</fullName>
    </recommendedName>
</protein>
<evidence type="ECO:0000313" key="3">
    <source>
        <dbReference type="EMBL" id="KAK2704209.1"/>
    </source>
</evidence>
<proteinExistence type="predicted"/>
<dbReference type="Gene3D" id="3.10.180.10">
    <property type="entry name" value="2,3-Dihydroxybiphenyl 1,2-Dioxygenase, domain 1"/>
    <property type="match status" value="1"/>
</dbReference>
<dbReference type="GO" id="GO:0000722">
    <property type="term" value="P:telomere maintenance via recombination"/>
    <property type="evidence" value="ECO:0007669"/>
    <property type="project" value="TreeGrafter"/>
</dbReference>
<dbReference type="GO" id="GO:0000794">
    <property type="term" value="C:condensed nuclear chromosome"/>
    <property type="evidence" value="ECO:0007669"/>
    <property type="project" value="TreeGrafter"/>
</dbReference>
<sequence length="339" mass="36866">MIHTDEIDPTSARSKKRRQHSYKVVMFKGDVELDMRGRSSASQKMCASIIIRKALAETFSGSCGVLALDEPTTNLDRDNIESLSRALTRLDQPIDGLIIGGSVGMKLKVMDYWKCAEVGLRTSGSRKISIVLAESLPGQANSHIRIFLDEHGGPGIQHIGLHTKSIVPCVSRLHENGVQFWKPPEAYYSSIATICLFDNTGGAHDPSICKISAKCSEVFQCHCGIVDPIATICLFDNTGGAHDPSICKISAECSEVFQCHCGIVDPIATICLVGNTGGAYDPSICKISAEYSAAFQFHCSIIDWAIALLAFLVILAVLMTRLYVKYLPNTVKHFSSIVV</sequence>
<dbReference type="Proteomes" id="UP001187531">
    <property type="component" value="Unassembled WGS sequence"/>
</dbReference>
<dbReference type="GO" id="GO:0043047">
    <property type="term" value="F:single-stranded telomeric DNA binding"/>
    <property type="evidence" value="ECO:0007669"/>
    <property type="project" value="TreeGrafter"/>
</dbReference>
<dbReference type="PANTHER" id="PTHR18867:SF12">
    <property type="entry name" value="DNA REPAIR PROTEIN RAD50"/>
    <property type="match status" value="1"/>
</dbReference>